<dbReference type="RefSeq" id="XP_040614492.1">
    <property type="nucleotide sequence ID" value="XM_040766765.1"/>
</dbReference>
<evidence type="ECO:0000259" key="1">
    <source>
        <dbReference type="Pfam" id="PF01636"/>
    </source>
</evidence>
<dbReference type="Pfam" id="PF01636">
    <property type="entry name" value="APH"/>
    <property type="match status" value="1"/>
</dbReference>
<name>A0A0C2IN77_9PEZI</name>
<comment type="caution">
    <text evidence="2">The sequence shown here is derived from an EMBL/GenBank/DDBJ whole genome shotgun (WGS) entry which is preliminary data.</text>
</comment>
<dbReference type="SUPFAM" id="SSF56112">
    <property type="entry name" value="Protein kinase-like (PK-like)"/>
    <property type="match status" value="1"/>
</dbReference>
<proteinExistence type="predicted"/>
<protein>
    <recommendedName>
        <fullName evidence="1">Aminoglycoside phosphotransferase domain-containing protein</fullName>
    </recommendedName>
</protein>
<dbReference type="InterPro" id="IPR002575">
    <property type="entry name" value="Aminoglycoside_PTrfase"/>
</dbReference>
<keyword evidence="3" id="KW-1185">Reference proteome</keyword>
<dbReference type="GeneID" id="63681686"/>
<dbReference type="VEuPathDB" id="FungiDB:SPBR_08527"/>
<dbReference type="HOGENOM" id="CLU_073350_0_0_1"/>
<dbReference type="OrthoDB" id="5327538at2759"/>
<feature type="domain" description="Aminoglycoside phosphotransferase" evidence="1">
    <location>
        <begin position="73"/>
        <end position="241"/>
    </location>
</feature>
<evidence type="ECO:0000313" key="3">
    <source>
        <dbReference type="Proteomes" id="UP000031575"/>
    </source>
</evidence>
<dbReference type="AlphaFoldDB" id="A0A0C2IN77"/>
<organism evidence="2 3">
    <name type="scientific">Sporothrix brasiliensis 5110</name>
    <dbReference type="NCBI Taxonomy" id="1398154"/>
    <lineage>
        <taxon>Eukaryota</taxon>
        <taxon>Fungi</taxon>
        <taxon>Dikarya</taxon>
        <taxon>Ascomycota</taxon>
        <taxon>Pezizomycotina</taxon>
        <taxon>Sordariomycetes</taxon>
        <taxon>Sordariomycetidae</taxon>
        <taxon>Ophiostomatales</taxon>
        <taxon>Ophiostomataceae</taxon>
        <taxon>Sporothrix</taxon>
    </lineage>
</organism>
<dbReference type="PANTHER" id="PTHR21310">
    <property type="entry name" value="AMINOGLYCOSIDE PHOSPHOTRANSFERASE-RELATED-RELATED"/>
    <property type="match status" value="1"/>
</dbReference>
<sequence>MATVERPHLAVHNIAAAVSELGLGLGREPPSIETEHRGGQCHVFQLTFKDKERDSLAVRVPLYMPGDDAKIHALEAEVKTLQILEAKQFPWAPRCRGYSLTFANPIQHPFVVLTWIAGSPLQWDDHVPPPPLRERLLAQLASFQLSLVECTLASSVPAAAFFERIMANRRKRVQDGKLPGLSDQDCLDQQRLLSTVLGDEGMSETALAMDHGDLQPDNIIVDADGNMQSVIDWAFAGMVPIARAAGLPRFLWPSESLGFASSPATQRDRQVYTASYASQPSQAAAYMRRWQGGNDMDLRTLYLESIFSKGMHSSLAQLGWQPISGQNERQPSFK</sequence>
<dbReference type="EMBL" id="AWTV01000011">
    <property type="protein sequence ID" value="KIH86482.1"/>
    <property type="molecule type" value="Genomic_DNA"/>
</dbReference>
<accession>A0A0C2IN77</accession>
<gene>
    <name evidence="2" type="ORF">SPBR_08527</name>
</gene>
<dbReference type="InterPro" id="IPR051678">
    <property type="entry name" value="AGP_Transferase"/>
</dbReference>
<evidence type="ECO:0000313" key="2">
    <source>
        <dbReference type="EMBL" id="KIH86482.1"/>
    </source>
</evidence>
<dbReference type="InterPro" id="IPR011009">
    <property type="entry name" value="Kinase-like_dom_sf"/>
</dbReference>
<dbReference type="Gene3D" id="3.90.1200.10">
    <property type="match status" value="1"/>
</dbReference>
<reference evidence="2 3" key="1">
    <citation type="journal article" date="2014" name="BMC Genomics">
        <title>Comparative genomics of the major fungal agents of human and animal Sporotrichosis: Sporothrix schenckii and Sporothrix brasiliensis.</title>
        <authorList>
            <person name="Teixeira M.M."/>
            <person name="de Almeida L.G."/>
            <person name="Kubitschek-Barreira P."/>
            <person name="Alves F.L."/>
            <person name="Kioshima E.S."/>
            <person name="Abadio A.K."/>
            <person name="Fernandes L."/>
            <person name="Derengowski L.S."/>
            <person name="Ferreira K.S."/>
            <person name="Souza R.C."/>
            <person name="Ruiz J.C."/>
            <person name="de Andrade N.C."/>
            <person name="Paes H.C."/>
            <person name="Nicola A.M."/>
            <person name="Albuquerque P."/>
            <person name="Gerber A.L."/>
            <person name="Martins V.P."/>
            <person name="Peconick L.D."/>
            <person name="Neto A.V."/>
            <person name="Chaucanez C.B."/>
            <person name="Silva P.A."/>
            <person name="Cunha O.L."/>
            <person name="de Oliveira F.F."/>
            <person name="dos Santos T.C."/>
            <person name="Barros A.L."/>
            <person name="Soares M.A."/>
            <person name="de Oliveira L.M."/>
            <person name="Marini M.M."/>
            <person name="Villalobos-Duno H."/>
            <person name="Cunha M.M."/>
            <person name="de Hoog S."/>
            <person name="da Silveira J.F."/>
            <person name="Henrissat B."/>
            <person name="Nino-Vega G.A."/>
            <person name="Cisalpino P.S."/>
            <person name="Mora-Montes H.M."/>
            <person name="Almeida S.R."/>
            <person name="Stajich J.E."/>
            <person name="Lopes-Bezerra L.M."/>
            <person name="Vasconcelos A.T."/>
            <person name="Felipe M.S."/>
        </authorList>
    </citation>
    <scope>NUCLEOTIDE SEQUENCE [LARGE SCALE GENOMIC DNA]</scope>
    <source>
        <strain evidence="2 3">5110</strain>
    </source>
</reference>
<dbReference type="Proteomes" id="UP000031575">
    <property type="component" value="Unassembled WGS sequence"/>
</dbReference>